<keyword evidence="1" id="KW-0472">Membrane</keyword>
<dbReference type="Proteomes" id="UP000658258">
    <property type="component" value="Unassembled WGS sequence"/>
</dbReference>
<protein>
    <submittedName>
        <fullName evidence="3">Acyltransferase</fullName>
    </submittedName>
</protein>
<feature type="transmembrane region" description="Helical" evidence="1">
    <location>
        <begin position="309"/>
        <end position="328"/>
    </location>
</feature>
<evidence type="ECO:0000256" key="1">
    <source>
        <dbReference type="SAM" id="Phobius"/>
    </source>
</evidence>
<feature type="transmembrane region" description="Helical" evidence="1">
    <location>
        <begin position="56"/>
        <end position="73"/>
    </location>
</feature>
<sequence length="349" mass="40626">MERRYDIDWLRVIAIAMLLIYHIAIGFQPWGSLIGFIANDEPIPNLWIPMGMLNVWRIPLLFFVSGMGVFFALQKRNWKQLLGERATRILMPYGFGALVIVPIHVAILFKHYGLPFSYRPSPAHLWFLGNIFAYVLLFIPLFYWLKNRPETSFANTIRKLFSSPAGFLIIALLFEAEALLVQPSPFEMYALTWHGFFLGMVAFILGFLCVYSGCRFWQNTLKWRWVLFTVALILYAVRLLHYELVGPNELMAIESVAWILTAFGFAHKYLNRPSRLLSYLSAAAYPIYIIHMAALYFFSYLIFPLAWPVWLEFVAVVVLTFVACYALYEWPIKRVSFIRPLFGLKKLDK</sequence>
<dbReference type="PANTHER" id="PTHR36927:SF3">
    <property type="entry name" value="GLUCANS BIOSYNTHESIS PROTEIN C"/>
    <property type="match status" value="1"/>
</dbReference>
<feature type="transmembrane region" description="Helical" evidence="1">
    <location>
        <begin position="157"/>
        <end position="174"/>
    </location>
</feature>
<accession>A0ABQ3I980</accession>
<evidence type="ECO:0000313" key="4">
    <source>
        <dbReference type="Proteomes" id="UP000658258"/>
    </source>
</evidence>
<dbReference type="PANTHER" id="PTHR36927">
    <property type="entry name" value="BLR4337 PROTEIN"/>
    <property type="match status" value="1"/>
</dbReference>
<dbReference type="EMBL" id="BNAG01000003">
    <property type="protein sequence ID" value="GHE69488.1"/>
    <property type="molecule type" value="Genomic_DNA"/>
</dbReference>
<feature type="transmembrane region" description="Helical" evidence="1">
    <location>
        <begin position="282"/>
        <end position="303"/>
    </location>
</feature>
<dbReference type="InterPro" id="IPR050623">
    <property type="entry name" value="Glucan_succinyl_AcylTrfase"/>
</dbReference>
<feature type="transmembrane region" description="Helical" evidence="1">
    <location>
        <begin position="194"/>
        <end position="213"/>
    </location>
</feature>
<keyword evidence="1" id="KW-1133">Transmembrane helix</keyword>
<dbReference type="GO" id="GO:0016746">
    <property type="term" value="F:acyltransferase activity"/>
    <property type="evidence" value="ECO:0007669"/>
    <property type="project" value="UniProtKB-KW"/>
</dbReference>
<feature type="transmembrane region" description="Helical" evidence="1">
    <location>
        <begin position="250"/>
        <end position="270"/>
    </location>
</feature>
<evidence type="ECO:0000259" key="2">
    <source>
        <dbReference type="Pfam" id="PF01757"/>
    </source>
</evidence>
<evidence type="ECO:0000313" key="3">
    <source>
        <dbReference type="EMBL" id="GHE69488.1"/>
    </source>
</evidence>
<dbReference type="InterPro" id="IPR002656">
    <property type="entry name" value="Acyl_transf_3_dom"/>
</dbReference>
<dbReference type="RefSeq" id="WP_189630766.1">
    <property type="nucleotide sequence ID" value="NZ_BNAG01000003.1"/>
</dbReference>
<keyword evidence="4" id="KW-1185">Reference proteome</keyword>
<feature type="domain" description="Acyltransferase 3" evidence="2">
    <location>
        <begin position="5"/>
        <end position="328"/>
    </location>
</feature>
<dbReference type="Pfam" id="PF01757">
    <property type="entry name" value="Acyl_transf_3"/>
    <property type="match status" value="1"/>
</dbReference>
<feature type="transmembrane region" description="Helical" evidence="1">
    <location>
        <begin position="93"/>
        <end position="113"/>
    </location>
</feature>
<reference evidence="4" key="1">
    <citation type="journal article" date="2019" name="Int. J. Syst. Evol. Microbiol.">
        <title>The Global Catalogue of Microorganisms (GCM) 10K type strain sequencing project: providing services to taxonomists for standard genome sequencing and annotation.</title>
        <authorList>
            <consortium name="The Broad Institute Genomics Platform"/>
            <consortium name="The Broad Institute Genome Sequencing Center for Infectious Disease"/>
            <person name="Wu L."/>
            <person name="Ma J."/>
        </authorList>
    </citation>
    <scope>NUCLEOTIDE SEQUENCE [LARGE SCALE GENOMIC DNA]</scope>
    <source>
        <strain evidence="4">CGMCC 1.15111</strain>
    </source>
</reference>
<gene>
    <name evidence="3" type="ORF">GCM10011340_26850</name>
</gene>
<name>A0ABQ3I980_9BACT</name>
<feature type="transmembrane region" description="Helical" evidence="1">
    <location>
        <begin position="125"/>
        <end position="145"/>
    </location>
</feature>
<feature type="transmembrane region" description="Helical" evidence="1">
    <location>
        <begin position="225"/>
        <end position="244"/>
    </location>
</feature>
<organism evidence="3 4">
    <name type="scientific">Roseivirga thermotolerans</name>
    <dbReference type="NCBI Taxonomy" id="1758176"/>
    <lineage>
        <taxon>Bacteria</taxon>
        <taxon>Pseudomonadati</taxon>
        <taxon>Bacteroidota</taxon>
        <taxon>Cytophagia</taxon>
        <taxon>Cytophagales</taxon>
        <taxon>Roseivirgaceae</taxon>
        <taxon>Roseivirga</taxon>
    </lineage>
</organism>
<feature type="transmembrane region" description="Helical" evidence="1">
    <location>
        <begin position="12"/>
        <end position="36"/>
    </location>
</feature>
<keyword evidence="3" id="KW-0808">Transferase</keyword>
<comment type="caution">
    <text evidence="3">The sequence shown here is derived from an EMBL/GenBank/DDBJ whole genome shotgun (WGS) entry which is preliminary data.</text>
</comment>
<proteinExistence type="predicted"/>
<keyword evidence="1" id="KW-0812">Transmembrane</keyword>
<keyword evidence="3" id="KW-0012">Acyltransferase</keyword>